<feature type="binding site" evidence="8">
    <location>
        <position position="252"/>
    </location>
    <ligand>
        <name>substrate</name>
    </ligand>
</feature>
<keyword evidence="10" id="KW-0472">Membrane</keyword>
<keyword evidence="6" id="KW-0961">Cell wall biogenesis/degradation</keyword>
<proteinExistence type="inferred from homology"/>
<feature type="active site" evidence="7">
    <location>
        <position position="152"/>
    </location>
</feature>
<dbReference type="OrthoDB" id="3530815at2"/>
<sequence>MTSSSPRPRRGRPLVFGSAAVIALVLVGLLGVGTALVFGRKPVPGAGGAGPGDRLGLPWPRTGQAAVEIDGLGGPVTGGEQKRVPIASVTKVMTAYVVLRDHPLRAGEDGPLLTIDRTASSESGNRDESTVFLGEGQRFSQRRMLQLMLLPSANNVARLLARWDAGSETAFVRKMNEAAARLGMRDTVYTGASGYESSTVSTAADQLRLAGAAMGEPALRAVVAAREATVPGVGVVRNTNRLLADPGVVGLKTGSSTPAGGALMWAAHPASGDRSRLILGVVLRQGEAGAGLDAKLEAAFDSSRRLLEAARRLAPGSASTSASGL</sequence>
<comment type="similarity">
    <text evidence="1 9">Belongs to the peptidase S11 family.</text>
</comment>
<reference evidence="12 13" key="1">
    <citation type="submission" date="2018-08" db="EMBL/GenBank/DDBJ databases">
        <title>Actinomadura jelena sp. nov., a novel Actinomycete isolated from soil in Chad.</title>
        <authorList>
            <person name="Shi L."/>
        </authorList>
    </citation>
    <scope>NUCLEOTIDE SEQUENCE [LARGE SCALE GENOMIC DNA]</scope>
    <source>
        <strain evidence="12 13">NEAU-G17</strain>
    </source>
</reference>
<dbReference type="Proteomes" id="UP000261811">
    <property type="component" value="Unassembled WGS sequence"/>
</dbReference>
<evidence type="ECO:0000256" key="10">
    <source>
        <dbReference type="SAM" id="Phobius"/>
    </source>
</evidence>
<evidence type="ECO:0000256" key="9">
    <source>
        <dbReference type="RuleBase" id="RU004016"/>
    </source>
</evidence>
<keyword evidence="10" id="KW-1133">Transmembrane helix</keyword>
<keyword evidence="13" id="KW-1185">Reference proteome</keyword>
<evidence type="ECO:0000313" key="12">
    <source>
        <dbReference type="EMBL" id="RFU42338.1"/>
    </source>
</evidence>
<dbReference type="AlphaFoldDB" id="A0A372JSL8"/>
<evidence type="ECO:0000259" key="11">
    <source>
        <dbReference type="Pfam" id="PF00768"/>
    </source>
</evidence>
<evidence type="ECO:0000256" key="4">
    <source>
        <dbReference type="ARBA" id="ARBA00022960"/>
    </source>
</evidence>
<evidence type="ECO:0000256" key="3">
    <source>
        <dbReference type="ARBA" id="ARBA00022801"/>
    </source>
</evidence>
<feature type="domain" description="Peptidase S11 D-alanyl-D-alanine carboxypeptidase A N-terminal" evidence="11">
    <location>
        <begin position="79"/>
        <end position="279"/>
    </location>
</feature>
<dbReference type="SUPFAM" id="SSF56601">
    <property type="entry name" value="beta-lactamase/transpeptidase-like"/>
    <property type="match status" value="1"/>
</dbReference>
<evidence type="ECO:0000256" key="2">
    <source>
        <dbReference type="ARBA" id="ARBA00022729"/>
    </source>
</evidence>
<dbReference type="EMBL" id="QURH01000133">
    <property type="protein sequence ID" value="RFU42338.1"/>
    <property type="molecule type" value="Genomic_DNA"/>
</dbReference>
<organism evidence="12 13">
    <name type="scientific">Actinomadura logoneensis</name>
    <dbReference type="NCBI Taxonomy" id="2293572"/>
    <lineage>
        <taxon>Bacteria</taxon>
        <taxon>Bacillati</taxon>
        <taxon>Actinomycetota</taxon>
        <taxon>Actinomycetes</taxon>
        <taxon>Streptosporangiales</taxon>
        <taxon>Thermomonosporaceae</taxon>
        <taxon>Actinomadura</taxon>
    </lineage>
</organism>
<evidence type="ECO:0000256" key="7">
    <source>
        <dbReference type="PIRSR" id="PIRSR618044-1"/>
    </source>
</evidence>
<evidence type="ECO:0000256" key="5">
    <source>
        <dbReference type="ARBA" id="ARBA00022984"/>
    </source>
</evidence>
<dbReference type="GO" id="GO:0008360">
    <property type="term" value="P:regulation of cell shape"/>
    <property type="evidence" value="ECO:0007669"/>
    <property type="project" value="UniProtKB-KW"/>
</dbReference>
<feature type="active site" description="Acyl-ester intermediate" evidence="7">
    <location>
        <position position="88"/>
    </location>
</feature>
<keyword evidence="3" id="KW-0378">Hydrolase</keyword>
<dbReference type="InterPro" id="IPR012338">
    <property type="entry name" value="Beta-lactam/transpept-like"/>
</dbReference>
<dbReference type="Gene3D" id="3.40.710.10">
    <property type="entry name" value="DD-peptidase/beta-lactamase superfamily"/>
    <property type="match status" value="1"/>
</dbReference>
<dbReference type="InterPro" id="IPR018044">
    <property type="entry name" value="Peptidase_S11"/>
</dbReference>
<dbReference type="RefSeq" id="WP_117356684.1">
    <property type="nucleotide sequence ID" value="NZ_QURH01000133.1"/>
</dbReference>
<name>A0A372JSL8_9ACTN</name>
<keyword evidence="12" id="KW-0121">Carboxypeptidase</keyword>
<feature type="transmembrane region" description="Helical" evidence="10">
    <location>
        <begin position="14"/>
        <end position="38"/>
    </location>
</feature>
<keyword evidence="12" id="KW-0645">Protease</keyword>
<dbReference type="GO" id="GO:0071555">
    <property type="term" value="P:cell wall organization"/>
    <property type="evidence" value="ECO:0007669"/>
    <property type="project" value="UniProtKB-KW"/>
</dbReference>
<dbReference type="InterPro" id="IPR001967">
    <property type="entry name" value="Peptidase_S11_N"/>
</dbReference>
<dbReference type="Pfam" id="PF00768">
    <property type="entry name" value="Peptidase_S11"/>
    <property type="match status" value="1"/>
</dbReference>
<evidence type="ECO:0000256" key="6">
    <source>
        <dbReference type="ARBA" id="ARBA00023316"/>
    </source>
</evidence>
<protein>
    <submittedName>
        <fullName evidence="12">D-alanyl-D-alanine carboxypeptidase</fullName>
    </submittedName>
</protein>
<dbReference type="GO" id="GO:0009252">
    <property type="term" value="P:peptidoglycan biosynthetic process"/>
    <property type="evidence" value="ECO:0007669"/>
    <property type="project" value="UniProtKB-KW"/>
</dbReference>
<evidence type="ECO:0000256" key="8">
    <source>
        <dbReference type="PIRSR" id="PIRSR618044-2"/>
    </source>
</evidence>
<dbReference type="PANTHER" id="PTHR21581:SF33">
    <property type="entry name" value="D-ALANYL-D-ALANINE CARBOXYPEPTIDASE DACB"/>
    <property type="match status" value="1"/>
</dbReference>
<keyword evidence="5" id="KW-0573">Peptidoglycan synthesis</keyword>
<evidence type="ECO:0000256" key="1">
    <source>
        <dbReference type="ARBA" id="ARBA00007164"/>
    </source>
</evidence>
<dbReference type="PRINTS" id="PR00725">
    <property type="entry name" value="DADACBPTASE1"/>
</dbReference>
<gene>
    <name evidence="12" type="ORF">DZF91_07085</name>
</gene>
<keyword evidence="2" id="KW-0732">Signal</keyword>
<keyword evidence="4" id="KW-0133">Cell shape</keyword>
<dbReference type="GO" id="GO:0006508">
    <property type="term" value="P:proteolysis"/>
    <property type="evidence" value="ECO:0007669"/>
    <property type="project" value="InterPro"/>
</dbReference>
<keyword evidence="10" id="KW-0812">Transmembrane</keyword>
<dbReference type="PANTHER" id="PTHR21581">
    <property type="entry name" value="D-ALANYL-D-ALANINE CARBOXYPEPTIDASE"/>
    <property type="match status" value="1"/>
</dbReference>
<dbReference type="GO" id="GO:0009002">
    <property type="term" value="F:serine-type D-Ala-D-Ala carboxypeptidase activity"/>
    <property type="evidence" value="ECO:0007669"/>
    <property type="project" value="InterPro"/>
</dbReference>
<comment type="caution">
    <text evidence="12">The sequence shown here is derived from an EMBL/GenBank/DDBJ whole genome shotgun (WGS) entry which is preliminary data.</text>
</comment>
<accession>A0A372JSL8</accession>
<evidence type="ECO:0000313" key="13">
    <source>
        <dbReference type="Proteomes" id="UP000261811"/>
    </source>
</evidence>
<feature type="active site" description="Proton acceptor" evidence="7">
    <location>
        <position position="91"/>
    </location>
</feature>